<keyword evidence="3" id="KW-1185">Reference proteome</keyword>
<evidence type="ECO:0000313" key="3">
    <source>
        <dbReference type="Proteomes" id="UP000467130"/>
    </source>
</evidence>
<evidence type="ECO:0000256" key="1">
    <source>
        <dbReference type="SAM" id="MobiDB-lite"/>
    </source>
</evidence>
<reference evidence="2 3" key="1">
    <citation type="journal article" date="2019" name="Emerg. Microbes Infect.">
        <title>Comprehensive subspecies identification of 175 nontuberculous mycobacteria species based on 7547 genomic profiles.</title>
        <authorList>
            <person name="Matsumoto Y."/>
            <person name="Kinjo T."/>
            <person name="Motooka D."/>
            <person name="Nabeya D."/>
            <person name="Jung N."/>
            <person name="Uechi K."/>
            <person name="Horii T."/>
            <person name="Iida T."/>
            <person name="Fujita J."/>
            <person name="Nakamura S."/>
        </authorList>
    </citation>
    <scope>NUCLEOTIDE SEQUENCE [LARGE SCALE GENOMIC DNA]</scope>
    <source>
        <strain evidence="2 3">JCM 17783</strain>
    </source>
</reference>
<feature type="region of interest" description="Disordered" evidence="1">
    <location>
        <begin position="35"/>
        <end position="55"/>
    </location>
</feature>
<dbReference type="EMBL" id="AP022587">
    <property type="protein sequence ID" value="BBY20980.1"/>
    <property type="molecule type" value="Genomic_DNA"/>
</dbReference>
<sequence>MPVLVELGLNRIPAQAIILASTTLLSYFGHRYFSFRRSGGDTDSADARDETTRTT</sequence>
<evidence type="ECO:0000313" key="2">
    <source>
        <dbReference type="EMBL" id="BBY20980.1"/>
    </source>
</evidence>
<name>A0A7I7Q3M5_9MYCO</name>
<dbReference type="RefSeq" id="WP_232073386.1">
    <property type="nucleotide sequence ID" value="NZ_AP022587.1"/>
</dbReference>
<dbReference type="AlphaFoldDB" id="A0A7I7Q3M5"/>
<organism evidence="2 3">
    <name type="scientific">Mycobacterium stomatepiae</name>
    <dbReference type="NCBI Taxonomy" id="470076"/>
    <lineage>
        <taxon>Bacteria</taxon>
        <taxon>Bacillati</taxon>
        <taxon>Actinomycetota</taxon>
        <taxon>Actinomycetes</taxon>
        <taxon>Mycobacteriales</taxon>
        <taxon>Mycobacteriaceae</taxon>
        <taxon>Mycobacterium</taxon>
        <taxon>Mycobacterium simiae complex</taxon>
    </lineage>
</organism>
<dbReference type="Proteomes" id="UP000467130">
    <property type="component" value="Chromosome"/>
</dbReference>
<accession>A0A7I7Q3M5</accession>
<dbReference type="KEGG" id="msto:MSTO_11850"/>
<protein>
    <recommendedName>
        <fullName evidence="4">GtrA family protein</fullName>
    </recommendedName>
</protein>
<gene>
    <name evidence="2" type="ORF">MSTO_11850</name>
</gene>
<feature type="compositionally biased region" description="Basic and acidic residues" evidence="1">
    <location>
        <begin position="45"/>
        <end position="55"/>
    </location>
</feature>
<evidence type="ECO:0008006" key="4">
    <source>
        <dbReference type="Google" id="ProtNLM"/>
    </source>
</evidence>
<proteinExistence type="predicted"/>